<gene>
    <name evidence="8" type="ORF">KC19_1G158100</name>
</gene>
<organism evidence="8 9">
    <name type="scientific">Ceratodon purpureus</name>
    <name type="common">Fire moss</name>
    <name type="synonym">Dicranum purpureum</name>
    <dbReference type="NCBI Taxonomy" id="3225"/>
    <lineage>
        <taxon>Eukaryota</taxon>
        <taxon>Viridiplantae</taxon>
        <taxon>Streptophyta</taxon>
        <taxon>Embryophyta</taxon>
        <taxon>Bryophyta</taxon>
        <taxon>Bryophytina</taxon>
        <taxon>Bryopsida</taxon>
        <taxon>Dicranidae</taxon>
        <taxon>Pseudoditrichales</taxon>
        <taxon>Ditrichaceae</taxon>
        <taxon>Ceratodon</taxon>
    </lineage>
</organism>
<protein>
    <recommendedName>
        <fullName evidence="7">Protein kinase domain-containing protein</fullName>
    </recommendedName>
</protein>
<evidence type="ECO:0000313" key="9">
    <source>
        <dbReference type="Proteomes" id="UP000822688"/>
    </source>
</evidence>
<evidence type="ECO:0000313" key="8">
    <source>
        <dbReference type="EMBL" id="KAG0591208.1"/>
    </source>
</evidence>
<dbReference type="SMART" id="SM00220">
    <property type="entry name" value="S_TKc"/>
    <property type="match status" value="2"/>
</dbReference>
<keyword evidence="5 6" id="KW-0067">ATP-binding</keyword>
<dbReference type="AlphaFoldDB" id="A0A8T0J8N9"/>
<dbReference type="InterPro" id="IPR017441">
    <property type="entry name" value="Protein_kinase_ATP_BS"/>
</dbReference>
<dbReference type="Pfam" id="PF00069">
    <property type="entry name" value="Pkinase"/>
    <property type="match status" value="1"/>
</dbReference>
<dbReference type="InterPro" id="IPR001245">
    <property type="entry name" value="Ser-Thr/Tyr_kinase_cat_dom"/>
</dbReference>
<accession>A0A8T0J8N9</accession>
<dbReference type="InterPro" id="IPR008271">
    <property type="entry name" value="Ser/Thr_kinase_AS"/>
</dbReference>
<keyword evidence="2" id="KW-0808">Transferase</keyword>
<evidence type="ECO:0000256" key="2">
    <source>
        <dbReference type="ARBA" id="ARBA00022679"/>
    </source>
</evidence>
<dbReference type="Proteomes" id="UP000822688">
    <property type="component" value="Chromosome 1"/>
</dbReference>
<feature type="domain" description="Protein kinase" evidence="7">
    <location>
        <begin position="604"/>
        <end position="870"/>
    </location>
</feature>
<dbReference type="GO" id="GO:0004674">
    <property type="term" value="F:protein serine/threonine kinase activity"/>
    <property type="evidence" value="ECO:0007669"/>
    <property type="project" value="UniProtKB-KW"/>
</dbReference>
<keyword evidence="4" id="KW-0418">Kinase</keyword>
<keyword evidence="1" id="KW-0723">Serine/threonine-protein kinase</keyword>
<evidence type="ECO:0000256" key="5">
    <source>
        <dbReference type="ARBA" id="ARBA00022840"/>
    </source>
</evidence>
<dbReference type="Gene3D" id="1.20.930.20">
    <property type="entry name" value="Adaptor protein Cbl, N-terminal domain"/>
    <property type="match status" value="1"/>
</dbReference>
<keyword evidence="3 6" id="KW-0547">Nucleotide-binding</keyword>
<feature type="domain" description="Protein kinase" evidence="7">
    <location>
        <begin position="184"/>
        <end position="508"/>
    </location>
</feature>
<sequence>MSNGSKRSRDEMAAPVSQVTQASEIIENVQRIVSTVWLNKRQCKRIADRFKVIGDGLKGLDKDFVSGKPLDGSNVDYPAFDELLTVLRKGEALVSSNTGMYAIYTVLSRTDNREAFEVFHEELETMKAKFLFEDAGVGGDFELTTGPERSDILTDDADKDLEEMKGLKALQKSVDGLSPIDEVTQLSETLGAMNLEKVKKVLFEKSENREASDGLPSYLDIDMANIETDTQPIREHVRMSTHDPAETFSWALVRSGRWLGCEFAVKVFKSGESSWDRSQLAREVGNLMELRHPHIVRFIGFAQGADQCCVLMELMDSDLKTFMTSRPQPPFSHSEELSIITQIAKGMLYLHTQGYVHEELKCSNILVKSYGDYIEVKIGDLRNARKLASIGDQYSSHCSRRPRWTALEAIKNYNGEKPSDEMLRKSDVYCFAMTCYEVVTGKLPFQDIRGRALMAKIEAGERPELPADLDEGWRGLITTCWDSDPSKRPEFEDICHVLGIIRSSKPHVASNGTSLGTESKMLRLLKHGSLNTWVFPRVISAVSGLFVGVQSKQQAATKTPVISQEESVENMPVVSQEESVENMDVDGPSGIRIPEYLRIKPAALHKGRCIGSGASAEVWEVMWLGCKFAMKTFQSSTPIPALQSELDFLIQLRHPYIIQMVGLSVQSDQRCSIVMEFMGGSLRKLIRSRMEQKRVVLFDVHEALGIIRKIALGMAFLHSRGVLHRDLKGENVLCQEYADSIDVKIVDFGVSQYIQGSSGDFSLSVGTKFWRAPEIFPLEANRSRTSCDLKKADVYSFAMTCYEVLTGNVPFAERRATEYDAVLSGLRPELPLNLDSGLKALIAKCWHTDPEERPHFSQICDELHTIHQTLQSSTS</sequence>
<dbReference type="InterPro" id="IPR051681">
    <property type="entry name" value="Ser/Thr_Kinases-Pseudokinases"/>
</dbReference>
<dbReference type="InterPro" id="IPR059179">
    <property type="entry name" value="MLKL-like_MCAfunc"/>
</dbReference>
<dbReference type="InterPro" id="IPR036537">
    <property type="entry name" value="Adaptor_Cbl_N_dom_sf"/>
</dbReference>
<keyword evidence="9" id="KW-1185">Reference proteome</keyword>
<dbReference type="GO" id="GO:0005524">
    <property type="term" value="F:ATP binding"/>
    <property type="evidence" value="ECO:0007669"/>
    <property type="project" value="UniProtKB-UniRule"/>
</dbReference>
<dbReference type="Gene3D" id="3.30.200.20">
    <property type="entry name" value="Phosphorylase Kinase, domain 1"/>
    <property type="match status" value="1"/>
</dbReference>
<dbReference type="Pfam" id="PF07714">
    <property type="entry name" value="PK_Tyr_Ser-Thr"/>
    <property type="match status" value="1"/>
</dbReference>
<evidence type="ECO:0000256" key="1">
    <source>
        <dbReference type="ARBA" id="ARBA00022527"/>
    </source>
</evidence>
<evidence type="ECO:0000259" key="7">
    <source>
        <dbReference type="PROSITE" id="PS50011"/>
    </source>
</evidence>
<dbReference type="PANTHER" id="PTHR44329:SF260">
    <property type="entry name" value="PROTEIN KINASE DOMAIN-CONTAINING PROTEIN"/>
    <property type="match status" value="1"/>
</dbReference>
<dbReference type="EMBL" id="CM026421">
    <property type="protein sequence ID" value="KAG0591208.1"/>
    <property type="molecule type" value="Genomic_DNA"/>
</dbReference>
<dbReference type="Gene3D" id="1.10.510.10">
    <property type="entry name" value="Transferase(Phosphotransferase) domain 1"/>
    <property type="match status" value="2"/>
</dbReference>
<evidence type="ECO:0000256" key="3">
    <source>
        <dbReference type="ARBA" id="ARBA00022741"/>
    </source>
</evidence>
<dbReference type="PROSITE" id="PS00108">
    <property type="entry name" value="PROTEIN_KINASE_ST"/>
    <property type="match status" value="1"/>
</dbReference>
<reference evidence="8" key="1">
    <citation type="submission" date="2020-06" db="EMBL/GenBank/DDBJ databases">
        <title>WGS assembly of Ceratodon purpureus strain R40.</title>
        <authorList>
            <person name="Carey S.B."/>
            <person name="Jenkins J."/>
            <person name="Shu S."/>
            <person name="Lovell J.T."/>
            <person name="Sreedasyam A."/>
            <person name="Maumus F."/>
            <person name="Tiley G.P."/>
            <person name="Fernandez-Pozo N."/>
            <person name="Barry K."/>
            <person name="Chen C."/>
            <person name="Wang M."/>
            <person name="Lipzen A."/>
            <person name="Daum C."/>
            <person name="Saski C.A."/>
            <person name="Payton A.C."/>
            <person name="Mcbreen J.C."/>
            <person name="Conrad R.E."/>
            <person name="Kollar L.M."/>
            <person name="Olsson S."/>
            <person name="Huttunen S."/>
            <person name="Landis J.B."/>
            <person name="Wickett N.J."/>
            <person name="Johnson M.G."/>
            <person name="Rensing S.A."/>
            <person name="Grimwood J."/>
            <person name="Schmutz J."/>
            <person name="Mcdaniel S.F."/>
        </authorList>
    </citation>
    <scope>NUCLEOTIDE SEQUENCE</scope>
    <source>
        <strain evidence="8">R40</strain>
    </source>
</reference>
<dbReference type="PROSITE" id="PS50011">
    <property type="entry name" value="PROTEIN_KINASE_DOM"/>
    <property type="match status" value="2"/>
</dbReference>
<dbReference type="InterPro" id="IPR011009">
    <property type="entry name" value="Kinase-like_dom_sf"/>
</dbReference>
<dbReference type="PANTHER" id="PTHR44329">
    <property type="entry name" value="SERINE/THREONINE-PROTEIN KINASE TNNI3K-RELATED"/>
    <property type="match status" value="1"/>
</dbReference>
<proteinExistence type="predicted"/>
<dbReference type="PROSITE" id="PS00107">
    <property type="entry name" value="PROTEIN_KINASE_ATP"/>
    <property type="match status" value="1"/>
</dbReference>
<name>A0A8T0J8N9_CERPU</name>
<evidence type="ECO:0000256" key="6">
    <source>
        <dbReference type="PROSITE-ProRule" id="PRU10141"/>
    </source>
</evidence>
<evidence type="ECO:0000256" key="4">
    <source>
        <dbReference type="ARBA" id="ARBA00022777"/>
    </source>
</evidence>
<comment type="caution">
    <text evidence="8">The sequence shown here is derived from an EMBL/GenBank/DDBJ whole genome shotgun (WGS) entry which is preliminary data.</text>
</comment>
<dbReference type="SUPFAM" id="SSF56112">
    <property type="entry name" value="Protein kinase-like (PK-like)"/>
    <property type="match status" value="2"/>
</dbReference>
<dbReference type="InterPro" id="IPR000719">
    <property type="entry name" value="Prot_kinase_dom"/>
</dbReference>
<feature type="binding site" evidence="6">
    <location>
        <position position="631"/>
    </location>
    <ligand>
        <name>ATP</name>
        <dbReference type="ChEBI" id="CHEBI:30616"/>
    </ligand>
</feature>
<dbReference type="GO" id="GO:0007166">
    <property type="term" value="P:cell surface receptor signaling pathway"/>
    <property type="evidence" value="ECO:0007669"/>
    <property type="project" value="InterPro"/>
</dbReference>
<dbReference type="CDD" id="cd21037">
    <property type="entry name" value="MLKL_NTD"/>
    <property type="match status" value="1"/>
</dbReference>